<dbReference type="RefSeq" id="XP_021285701.1">
    <property type="nucleotide sequence ID" value="XM_021430026.1"/>
</dbReference>
<organism evidence="6 7">
    <name type="scientific">Herrania umbratica</name>
    <dbReference type="NCBI Taxonomy" id="108875"/>
    <lineage>
        <taxon>Eukaryota</taxon>
        <taxon>Viridiplantae</taxon>
        <taxon>Streptophyta</taxon>
        <taxon>Embryophyta</taxon>
        <taxon>Tracheophyta</taxon>
        <taxon>Spermatophyta</taxon>
        <taxon>Magnoliopsida</taxon>
        <taxon>eudicotyledons</taxon>
        <taxon>Gunneridae</taxon>
        <taxon>Pentapetalae</taxon>
        <taxon>rosids</taxon>
        <taxon>malvids</taxon>
        <taxon>Malvales</taxon>
        <taxon>Malvaceae</taxon>
        <taxon>Byttnerioideae</taxon>
        <taxon>Herrania</taxon>
    </lineage>
</organism>
<gene>
    <name evidence="7" type="primary">LOC110417594</name>
</gene>
<feature type="compositionally biased region" description="Polar residues" evidence="3">
    <location>
        <begin position="1059"/>
        <end position="1074"/>
    </location>
</feature>
<dbReference type="PROSITE" id="PS50103">
    <property type="entry name" value="ZF_C3H1"/>
    <property type="match status" value="1"/>
</dbReference>
<dbReference type="SMART" id="SM00356">
    <property type="entry name" value="ZnF_C3H1"/>
    <property type="match status" value="1"/>
</dbReference>
<feature type="domain" description="C3H1-type" evidence="4">
    <location>
        <begin position="797"/>
        <end position="824"/>
    </location>
</feature>
<evidence type="ECO:0000313" key="6">
    <source>
        <dbReference type="Proteomes" id="UP000504621"/>
    </source>
</evidence>
<sequence length="1600" mass="175305">MYTQGSHNPQPQQGTQKPMSSLYQQRPPGPPPSLPHFQQGPLAYALYQHGPAAPHQIPPGGLPNTGQSYLHPPMHVHRGALLPHMYQTAQQNSQHHSQLGTQNAHNMPQLVLPSPISASHTELSQAQPHPRALPPPPPPPQLQGQTFYRAPVNPLPQKPGLPHISSHPPLPPTTSFFTPAPLGSLVHSTGGDHNVLSTASLPLPPPPSSSPPILPSPPPSTSTPFSSSKPVQISSNLPCNLDSDGSKLSASGSMDEVAAPNQVKHNLIADNGSLNKGVGNGCDMGSLVGDKLSLEECLTNDHSSTPLKPTDEKVVERIEALCQCIAKNGPDYEEMVRQKESGKPEYAFLHGGELGSEAAIAHDFFQWMKKKSILSCKLDEQQGNSTLTPSKNEPSEQPFNLVIAAASYLPDDSDMEMEDDITQIDDEQETNRSLGGLDSQCDINNNMLNVKEQLHPLKISAECNSYKDVSSEKESAAGSSGLGEQGPEGIANADKEAIGAAVSKVIAVKNLAVPTEQPVVTSLEKLDTSSQLAKGGSPFRLLQDYASDDNSEKDVEICIESTRVSLGANLHRDAGSSLENVSSHCMTEKGFGPLYISSMPCAVASSEVVEGTVTTTSVNGNERANNKHVHQISICHAASVEVFQKENVMVGASVDSARFSKVNRQEEENGTLGFTQQKVDKFGRLARDGASDSDDDSHYIGTHRRGRSWTRSQSRSPPDRRRRSPRRRREKRSRSRSWSPRNRRSRSRSLRNRRSRSRSPRNRRSRSRSPRNHRSKSRSPNFRRAGKFIGENKRRVKGQMPDCFDFRRGRCYRGASCRYLHRDFSKGDEPLRQRNKQQYLEFPQSSRTNIPEEIKRISERVGDHDHDEVRDPEVKPYSDFFASRDMNINHKREDSVGGGVNINHKREDSVGGGVHNQDSQSTEYHIVTSEKCRDIPAPVFGGHLVENKQEGPSAVTNEDCQQAAELHHPSIVDASSVGYIDKLKSCDNASMKILLSFKNSGQKSLSSPLDQVCQNADCPPLQSDNSSISDSSPLKTTTSSPNRHTKSNAHPNTMELYNHPSQIPSPSFPHSQCIDNPHMKQHQTASSMFQSSGESFPSYMLPNQHSYFALQPNSSSTSLPPPSPLPLQDATVNSGTVTPGVSSHFQQSHLPLRNDFGSQIGPRSYPTEFPVHSQSDGFQQQAYLPIREANRPFLHASLPVYNMPIQQFGAPSMSRDDGLTQPPTHNVIASNSFAQGNTHPHTIPFSEQLLGNKMQPFPGESLPSGVLSNSSSYIHPYSQQQQTPNSSQHPMVDNIHNLTGKMNSSMKDPPDIRDTTSHHVDIGGSTSSTFPDPYASALDQPLNSKYSSDVLRQEKDKTYNNSPFSLTHGPVDGRSIGSQQATSSPNSARAIGQNFPRSGGDQYDPLFDSIEPSSRLSRKFDYIQKLEVTGDSDILLGLTGSNKPLDIEENDKRKDGGAAASAASADNEEFGETADAEVGDVENGSPSNQVEVNMTTGEIEIDQIKSPGKSKENKGSRSMKLFKVALADFVKEVLKPSWRQGNMSKEAFKTIVKKTVDKVSGAMKSHQIPKSRGKIDQYIESSQRKLTKLVMGYVDKYVKV</sequence>
<dbReference type="GeneID" id="110417594"/>
<keyword evidence="1" id="KW-0507">mRNA processing</keyword>
<feature type="region of interest" description="Disordered" evidence="3">
    <location>
        <begin position="1257"/>
        <end position="1289"/>
    </location>
</feature>
<dbReference type="Gene3D" id="1.10.10.790">
    <property type="entry name" value="Surp module"/>
    <property type="match status" value="1"/>
</dbReference>
<feature type="region of interest" description="Disordered" evidence="3">
    <location>
        <begin position="119"/>
        <end position="254"/>
    </location>
</feature>
<feature type="compositionally biased region" description="Polar residues" evidence="3">
    <location>
        <begin position="1277"/>
        <end position="1289"/>
    </location>
</feature>
<feature type="region of interest" description="Disordered" evidence="3">
    <location>
        <begin position="1353"/>
        <end position="1408"/>
    </location>
</feature>
<dbReference type="GO" id="GO:0006397">
    <property type="term" value="P:mRNA processing"/>
    <property type="evidence" value="ECO:0007669"/>
    <property type="project" value="UniProtKB-KW"/>
</dbReference>
<keyword evidence="6" id="KW-1185">Reference proteome</keyword>
<feature type="compositionally biased region" description="Polar residues" evidence="3">
    <location>
        <begin position="1033"/>
        <end position="1042"/>
    </location>
</feature>
<feature type="compositionally biased region" description="Low complexity" evidence="3">
    <location>
        <begin position="160"/>
        <end position="182"/>
    </location>
</feature>
<feature type="compositionally biased region" description="Acidic residues" evidence="3">
    <location>
        <begin position="1466"/>
        <end position="1480"/>
    </location>
</feature>
<dbReference type="SUPFAM" id="SSF109905">
    <property type="entry name" value="Surp module (SWAP domain)"/>
    <property type="match status" value="1"/>
</dbReference>
<feature type="compositionally biased region" description="Pro residues" evidence="3">
    <location>
        <begin position="131"/>
        <end position="141"/>
    </location>
</feature>
<feature type="compositionally biased region" description="Basic residues" evidence="3">
    <location>
        <begin position="720"/>
        <end position="777"/>
    </location>
</feature>
<feature type="region of interest" description="Disordered" evidence="3">
    <location>
        <begin position="1"/>
        <end position="38"/>
    </location>
</feature>
<feature type="zinc finger region" description="C3H1-type" evidence="2">
    <location>
        <begin position="797"/>
        <end position="824"/>
    </location>
</feature>
<reference evidence="7" key="1">
    <citation type="submission" date="2025-08" db="UniProtKB">
        <authorList>
            <consortium name="RefSeq"/>
        </authorList>
    </citation>
    <scope>IDENTIFICATION</scope>
    <source>
        <tissue evidence="7">Leaf</tissue>
    </source>
</reference>
<evidence type="ECO:0000313" key="7">
    <source>
        <dbReference type="RefSeq" id="XP_021285701.1"/>
    </source>
</evidence>
<dbReference type="InterPro" id="IPR035967">
    <property type="entry name" value="SWAP/Surp_sf"/>
</dbReference>
<keyword evidence="2" id="KW-0863">Zinc-finger</keyword>
<dbReference type="PANTHER" id="PTHR36886">
    <property type="entry name" value="PROTEIN FRIGIDA-ESSENTIAL 1"/>
    <property type="match status" value="1"/>
</dbReference>
<feature type="compositionally biased region" description="Low complexity" evidence="3">
    <location>
        <begin position="1261"/>
        <end position="1272"/>
    </location>
</feature>
<dbReference type="Proteomes" id="UP000504621">
    <property type="component" value="Unplaced"/>
</dbReference>
<dbReference type="Pfam" id="PF01805">
    <property type="entry name" value="Surp"/>
    <property type="match status" value="1"/>
</dbReference>
<feature type="domain" description="SURP motif" evidence="5">
    <location>
        <begin position="317"/>
        <end position="365"/>
    </location>
</feature>
<feature type="region of interest" description="Disordered" evidence="3">
    <location>
        <begin position="1317"/>
        <end position="1341"/>
    </location>
</feature>
<feature type="compositionally biased region" description="Pro residues" evidence="3">
    <location>
        <begin position="202"/>
        <end position="221"/>
    </location>
</feature>
<dbReference type="GO" id="GO:0008270">
    <property type="term" value="F:zinc ion binding"/>
    <property type="evidence" value="ECO:0007669"/>
    <property type="project" value="UniProtKB-KW"/>
</dbReference>
<dbReference type="PANTHER" id="PTHR36886:SF7">
    <property type="entry name" value="EXPRESSED PROTEIN"/>
    <property type="match status" value="1"/>
</dbReference>
<feature type="compositionally biased region" description="Polar residues" evidence="3">
    <location>
        <begin position="1376"/>
        <end position="1387"/>
    </location>
</feature>
<evidence type="ECO:0000256" key="3">
    <source>
        <dbReference type="SAM" id="MobiDB-lite"/>
    </source>
</evidence>
<dbReference type="InterPro" id="IPR000061">
    <property type="entry name" value="Surp"/>
</dbReference>
<evidence type="ECO:0000256" key="1">
    <source>
        <dbReference type="ARBA" id="ARBA00022664"/>
    </source>
</evidence>
<dbReference type="GO" id="GO:0003723">
    <property type="term" value="F:RNA binding"/>
    <property type="evidence" value="ECO:0007669"/>
    <property type="project" value="InterPro"/>
</dbReference>
<dbReference type="PROSITE" id="PS50128">
    <property type="entry name" value="SURP"/>
    <property type="match status" value="1"/>
</dbReference>
<dbReference type="InterPro" id="IPR052650">
    <property type="entry name" value="Zinc_finger_CCCH"/>
</dbReference>
<feature type="compositionally biased region" description="Polar residues" evidence="3">
    <location>
        <begin position="1082"/>
        <end position="1092"/>
    </location>
</feature>
<keyword evidence="2" id="KW-0479">Metal-binding</keyword>
<dbReference type="OrthoDB" id="21470at2759"/>
<feature type="region of interest" description="Disordered" evidence="3">
    <location>
        <begin position="686"/>
        <end position="794"/>
    </location>
</feature>
<feature type="region of interest" description="Disordered" evidence="3">
    <location>
        <begin position="1434"/>
        <end position="1497"/>
    </location>
</feature>
<name>A0A6J1AFW1_9ROSI</name>
<evidence type="ECO:0000259" key="5">
    <source>
        <dbReference type="PROSITE" id="PS50128"/>
    </source>
</evidence>
<feature type="compositionally biased region" description="Polar residues" evidence="3">
    <location>
        <begin position="1"/>
        <end position="23"/>
    </location>
</feature>
<proteinExistence type="predicted"/>
<keyword evidence="2" id="KW-0862">Zinc</keyword>
<protein>
    <submittedName>
        <fullName evidence="7">Uncharacterized protein LOC110417594 isoform X1</fullName>
    </submittedName>
</protein>
<feature type="region of interest" description="Disordered" evidence="3">
    <location>
        <begin position="50"/>
        <end position="73"/>
    </location>
</feature>
<accession>A0A6J1AFW1</accession>
<feature type="compositionally biased region" description="Low complexity" evidence="3">
    <location>
        <begin position="1023"/>
        <end position="1032"/>
    </location>
</feature>
<evidence type="ECO:0000256" key="2">
    <source>
        <dbReference type="PROSITE-ProRule" id="PRU00723"/>
    </source>
</evidence>
<evidence type="ECO:0000259" key="4">
    <source>
        <dbReference type="PROSITE" id="PS50103"/>
    </source>
</evidence>
<dbReference type="InterPro" id="IPR000571">
    <property type="entry name" value="Znf_CCCH"/>
</dbReference>
<feature type="compositionally biased region" description="Polar residues" evidence="3">
    <location>
        <begin position="1484"/>
        <end position="1496"/>
    </location>
</feature>
<feature type="region of interest" description="Disordered" evidence="3">
    <location>
        <begin position="1006"/>
        <end position="1092"/>
    </location>
</feature>